<feature type="non-terminal residue" evidence="1">
    <location>
        <position position="1"/>
    </location>
</feature>
<accession>A0AA38LLY7</accession>
<dbReference type="AlphaFoldDB" id="A0AA38LLY7"/>
<name>A0AA38LLY7_TAXCH</name>
<organism evidence="1 2">
    <name type="scientific">Taxus chinensis</name>
    <name type="common">Chinese yew</name>
    <name type="synonym">Taxus wallichiana var. chinensis</name>
    <dbReference type="NCBI Taxonomy" id="29808"/>
    <lineage>
        <taxon>Eukaryota</taxon>
        <taxon>Viridiplantae</taxon>
        <taxon>Streptophyta</taxon>
        <taxon>Embryophyta</taxon>
        <taxon>Tracheophyta</taxon>
        <taxon>Spermatophyta</taxon>
        <taxon>Pinopsida</taxon>
        <taxon>Pinidae</taxon>
        <taxon>Conifers II</taxon>
        <taxon>Cupressales</taxon>
        <taxon>Taxaceae</taxon>
        <taxon>Taxus</taxon>
    </lineage>
</organism>
<dbReference type="Proteomes" id="UP000824469">
    <property type="component" value="Unassembled WGS sequence"/>
</dbReference>
<protein>
    <submittedName>
        <fullName evidence="1">Uncharacterized protein</fullName>
    </submittedName>
</protein>
<proteinExistence type="predicted"/>
<feature type="non-terminal residue" evidence="1">
    <location>
        <position position="135"/>
    </location>
</feature>
<evidence type="ECO:0000313" key="2">
    <source>
        <dbReference type="Proteomes" id="UP000824469"/>
    </source>
</evidence>
<reference evidence="1 2" key="1">
    <citation type="journal article" date="2021" name="Nat. Plants">
        <title>The Taxus genome provides insights into paclitaxel biosynthesis.</title>
        <authorList>
            <person name="Xiong X."/>
            <person name="Gou J."/>
            <person name="Liao Q."/>
            <person name="Li Y."/>
            <person name="Zhou Q."/>
            <person name="Bi G."/>
            <person name="Li C."/>
            <person name="Du R."/>
            <person name="Wang X."/>
            <person name="Sun T."/>
            <person name="Guo L."/>
            <person name="Liang H."/>
            <person name="Lu P."/>
            <person name="Wu Y."/>
            <person name="Zhang Z."/>
            <person name="Ro D.K."/>
            <person name="Shang Y."/>
            <person name="Huang S."/>
            <person name="Yan J."/>
        </authorList>
    </citation>
    <scope>NUCLEOTIDE SEQUENCE [LARGE SCALE GENOMIC DNA]</scope>
    <source>
        <strain evidence="1">Ta-2019</strain>
    </source>
</reference>
<evidence type="ECO:0000313" key="1">
    <source>
        <dbReference type="EMBL" id="KAH9328594.1"/>
    </source>
</evidence>
<comment type="caution">
    <text evidence="1">The sequence shown here is derived from an EMBL/GenBank/DDBJ whole genome shotgun (WGS) entry which is preliminary data.</text>
</comment>
<dbReference type="EMBL" id="JAHRHJ020000001">
    <property type="protein sequence ID" value="KAH9328594.1"/>
    <property type="molecule type" value="Genomic_DNA"/>
</dbReference>
<keyword evidence="2" id="KW-1185">Reference proteome</keyword>
<gene>
    <name evidence="1" type="ORF">KI387_000702</name>
</gene>
<sequence length="135" mass="15538">KCELRGRRVIRPKLEQHDESVGTPWDKNFQTGHDEMGQLGISAGRGNVPPHFCTWTVGTKSSDRPENHTKTTKNDFLIVTTRHSVEILKTIKILKFTLIRRALDYLTPPWPTSWLFLGHDGMNSWNEKGKEIRTT</sequence>